<dbReference type="InterPro" id="IPR010497">
    <property type="entry name" value="Epoxide_hydro_N"/>
</dbReference>
<dbReference type="Gene3D" id="3.40.50.1820">
    <property type="entry name" value="alpha/beta hydrolase"/>
    <property type="match status" value="1"/>
</dbReference>
<evidence type="ECO:0000256" key="2">
    <source>
        <dbReference type="ARBA" id="ARBA00022797"/>
    </source>
</evidence>
<dbReference type="Pfam" id="PF06441">
    <property type="entry name" value="EHN"/>
    <property type="match status" value="1"/>
</dbReference>
<name>A0A8H4TRZ1_9HYPO</name>
<proteinExistence type="inferred from homology"/>
<sequence>MSQSSLQKLAFEFPTSKSPERFTINVDRELLEFAKERARTYRSTPGISSEWTLEGPPQDQMLALAKHWAQKYDWLAVQDKINRDFEHYATTVPGNGDYKPDIPLHFIHRRSSNEEAVPLLLLHGWPSSNLLWENIIEPLSDAFHIVAPDLPGYGFSPAPTAAGLDPKVMGKAFDAVMKQLGYNRYGLVSTDLGAVIALHMAQALGDSIIGHFTDFLLLNPTPDDQERMAKKETTEEENEYITAMNVWNTQHFAYAPMHATKPLLLSHSFADSPVGHAGWVWDLMHTASDGYEYSFDEIITKSLALWIQEPYAGLRAYTETLKAGVFDSLSRTEIPTGVVQFGSENGPFPALKKYIVALITIDWMSFGPDMGPDWMCCQAGHKAALQVQNEAVIASTPSALQKVALGRFELFSPTSDCWPGLGRQYSAFKSIMADPLSIASGVAGIVSLGITVCTGLQTYVNVIKGRGEDIESTYQLLTLLRSYIDLIGSSTSTLINRYARATQGVVLGLNLCESQLKALESVVKDLGATDNLPNASSKWKKQKAAALYPFNRTKLMQIQDQLLKATGVLGTFVQSLILNVSIGMDENLEAFKNAVNESNLITHDFLAQIKEQNAMMLNSHGLLHESNGNVSTKLNVITSKIQEIRTSAPVNSDRHIERVSYRRYPRTTTVEQLHNTHLETSKCSCGKYKTKMSYRRQAYYSWGGVAISKAEVHSIHQPGCAAYTELTSTKSTKTTLSYSGLRRFICRILDFSLDRNSRAGTYSVSFGLRTCIIVERSPALDIFMAESTMDIFGGTCDPIGAANSLKMRLDSLYRSNQASPLEADYDRGNIAHLSMWMFGIVLWRRENANQDAILSAVRTLLPYLCTVGVKINETESQNWTPFSMTIVGCAPSFISCVYDILEQFSPQFVPLADPETGWKYSHLEDHSQWINMMSGRLDIAQDCGYGDLALAIFQKNEHRVQMILDGGHFLDDVSETDPCRRHVLHLCSNWPAGLRLLLHVEGIRRLLNVTDYQNLAPVDYALMNSGNVCKSSDRWLECRDCICCDSLQIFLEMDCRVVVDENRPATLKACSMKARKVLLKGLKDRRERLFDIAATQLPREDLPDPRVWGVKVPDAGIGLLWDKLEEKEVALCDALNVYPHFPDYFWGFFSLVHCPKVAEMAFNLGFLDIDEPDSSAITPILQPKEFSGAKIKDVLLYADWLLKKGVNLDHSINSAKISAAHRLAEYCGYWICDKVPTVIEVEIPLPSEYARVLSAVCNSRSRSCLPCPCVTHELSRPLHHLLVALLESRTTYVRYGRDLNLSTTVRRAKAIIAFLTRAVSNLDEMYIAKSIIHHLTLRALDIQHLPECDSGLSNIHLWYEEELQDPERLEEMIEILDEQGPLIEKLEELTEEFEDEFQQQTISVVDFLQDYWLPRMRQVRRQWMKPITEDQKQRLEETGVVLEQSEGSTSDPDNSWDEEEIQKGKEDDDKDETESSDSAGEKRTWKYVVEIRGLWS</sequence>
<reference evidence="6" key="1">
    <citation type="journal article" date="2020" name="BMC Genomics">
        <title>Correction to: Identification and distribution of gene clusters required for synthesis of sphingolipid metabolism inhibitors in diverse species of the filamentous fungus Fusarium.</title>
        <authorList>
            <person name="Kim H.S."/>
            <person name="Lohmar J.M."/>
            <person name="Busman M."/>
            <person name="Brown D.W."/>
            <person name="Naumann T.A."/>
            <person name="Divon H.H."/>
            <person name="Lysoe E."/>
            <person name="Uhlig S."/>
            <person name="Proctor R.H."/>
        </authorList>
    </citation>
    <scope>NUCLEOTIDE SEQUENCE</scope>
    <source>
        <strain evidence="6">NRRL 20472</strain>
    </source>
</reference>
<evidence type="ECO:0000256" key="3">
    <source>
        <dbReference type="ARBA" id="ARBA00022801"/>
    </source>
</evidence>
<comment type="similarity">
    <text evidence="1">Belongs to the peptidase S33 family.</text>
</comment>
<accession>A0A8H4TRZ1</accession>
<dbReference type="SUPFAM" id="SSF53474">
    <property type="entry name" value="alpha/beta-Hydrolases"/>
    <property type="match status" value="1"/>
</dbReference>
<dbReference type="OrthoDB" id="1577640at2759"/>
<protein>
    <recommendedName>
        <fullName evidence="5">Epoxide hydrolase N-terminal domain-containing protein</fullName>
    </recommendedName>
</protein>
<dbReference type="Proteomes" id="UP000622797">
    <property type="component" value="Unassembled WGS sequence"/>
</dbReference>
<dbReference type="InterPro" id="IPR029058">
    <property type="entry name" value="AB_hydrolase_fold"/>
</dbReference>
<keyword evidence="3" id="KW-0378">Hydrolase</keyword>
<keyword evidence="7" id="KW-1185">Reference proteome</keyword>
<dbReference type="GO" id="GO:0004301">
    <property type="term" value="F:epoxide hydrolase activity"/>
    <property type="evidence" value="ECO:0007669"/>
    <property type="project" value="TreeGrafter"/>
</dbReference>
<evidence type="ECO:0000313" key="7">
    <source>
        <dbReference type="Proteomes" id="UP000622797"/>
    </source>
</evidence>
<comment type="caution">
    <text evidence="6">The sequence shown here is derived from an EMBL/GenBank/DDBJ whole genome shotgun (WGS) entry which is preliminary data.</text>
</comment>
<dbReference type="GO" id="GO:0097176">
    <property type="term" value="P:epoxide metabolic process"/>
    <property type="evidence" value="ECO:0007669"/>
    <property type="project" value="TreeGrafter"/>
</dbReference>
<evidence type="ECO:0000259" key="5">
    <source>
        <dbReference type="Pfam" id="PF06441"/>
    </source>
</evidence>
<feature type="region of interest" description="Disordered" evidence="4">
    <location>
        <begin position="1438"/>
        <end position="1482"/>
    </location>
</feature>
<keyword evidence="2" id="KW-0058">Aromatic hydrocarbons catabolism</keyword>
<organism evidence="6 7">
    <name type="scientific">Fusarium sarcochroum</name>
    <dbReference type="NCBI Taxonomy" id="1208366"/>
    <lineage>
        <taxon>Eukaryota</taxon>
        <taxon>Fungi</taxon>
        <taxon>Dikarya</taxon>
        <taxon>Ascomycota</taxon>
        <taxon>Pezizomycotina</taxon>
        <taxon>Sordariomycetes</taxon>
        <taxon>Hypocreomycetidae</taxon>
        <taxon>Hypocreales</taxon>
        <taxon>Nectriaceae</taxon>
        <taxon>Fusarium</taxon>
        <taxon>Fusarium lateritium species complex</taxon>
    </lineage>
</organism>
<dbReference type="PANTHER" id="PTHR21661">
    <property type="entry name" value="EPOXIDE HYDROLASE 1-RELATED"/>
    <property type="match status" value="1"/>
</dbReference>
<evidence type="ECO:0000256" key="1">
    <source>
        <dbReference type="ARBA" id="ARBA00010088"/>
    </source>
</evidence>
<evidence type="ECO:0000313" key="6">
    <source>
        <dbReference type="EMBL" id="KAF4962933.1"/>
    </source>
</evidence>
<feature type="domain" description="Epoxide hydrolase N-terminal" evidence="5">
    <location>
        <begin position="20"/>
        <end position="130"/>
    </location>
</feature>
<reference evidence="6" key="2">
    <citation type="submission" date="2020-05" db="EMBL/GenBank/DDBJ databases">
        <authorList>
            <person name="Kim H.-S."/>
            <person name="Proctor R.H."/>
            <person name="Brown D.W."/>
        </authorList>
    </citation>
    <scope>NUCLEOTIDE SEQUENCE</scope>
    <source>
        <strain evidence="6">NRRL 20472</strain>
    </source>
</reference>
<evidence type="ECO:0000256" key="4">
    <source>
        <dbReference type="SAM" id="MobiDB-lite"/>
    </source>
</evidence>
<gene>
    <name evidence="6" type="ORF">FSARC_9006</name>
</gene>
<dbReference type="PANTHER" id="PTHR21661:SF35">
    <property type="entry name" value="EPOXIDE HYDROLASE"/>
    <property type="match status" value="1"/>
</dbReference>
<dbReference type="EMBL" id="JABEXW010000510">
    <property type="protein sequence ID" value="KAF4962933.1"/>
    <property type="molecule type" value="Genomic_DNA"/>
</dbReference>